<feature type="transmembrane region" description="Helical" evidence="1">
    <location>
        <begin position="79"/>
        <end position="100"/>
    </location>
</feature>
<feature type="transmembrane region" description="Helical" evidence="1">
    <location>
        <begin position="120"/>
        <end position="141"/>
    </location>
</feature>
<protein>
    <submittedName>
        <fullName evidence="2">Uncharacterized protein</fullName>
    </submittedName>
</protein>
<evidence type="ECO:0000313" key="2">
    <source>
        <dbReference type="EMBL" id="MEQ2520401.1"/>
    </source>
</evidence>
<feature type="transmembrane region" description="Helical" evidence="1">
    <location>
        <begin position="153"/>
        <end position="174"/>
    </location>
</feature>
<sequence length="228" mass="23991">MKLLKFNRNALAQLFLLLVGFQVFFSVLNMLGDRSQEYKASYMTGVGSLYLLLFPLIMMTSFASISVHISLTMGGLRRALGWQLAALNVICCAVVCASQWGSMWVLSRMFGSDSPVFLAGFPRLAMLASAGTLVLGGLGLWMGLCAQRWGGKALALCALAELVVAGGVITWFVISFLKGGAAGDILAWLLAPRASAASLAAVAAGCAAVAALLHLASNCLLKKAVVRV</sequence>
<name>A0ABV1GEX4_9FIRM</name>
<evidence type="ECO:0000313" key="3">
    <source>
        <dbReference type="Proteomes" id="UP001477672"/>
    </source>
</evidence>
<gene>
    <name evidence="2" type="ORF">WMO24_08150</name>
</gene>
<dbReference type="Proteomes" id="UP001477672">
    <property type="component" value="Unassembled WGS sequence"/>
</dbReference>
<accession>A0ABV1GEX4</accession>
<reference evidence="2 3" key="1">
    <citation type="submission" date="2024-03" db="EMBL/GenBank/DDBJ databases">
        <title>Human intestinal bacterial collection.</title>
        <authorList>
            <person name="Pauvert C."/>
            <person name="Hitch T.C.A."/>
            <person name="Clavel T."/>
        </authorList>
    </citation>
    <scope>NUCLEOTIDE SEQUENCE [LARGE SCALE GENOMIC DNA]</scope>
    <source>
        <strain evidence="2 3">CLA-JM-H11</strain>
    </source>
</reference>
<keyword evidence="1" id="KW-0472">Membrane</keyword>
<organism evidence="2 3">
    <name type="scientific">Ruthenibacterium intestinale</name>
    <dbReference type="NCBI Taxonomy" id="3133163"/>
    <lineage>
        <taxon>Bacteria</taxon>
        <taxon>Bacillati</taxon>
        <taxon>Bacillota</taxon>
        <taxon>Clostridia</taxon>
        <taxon>Eubacteriales</taxon>
        <taxon>Oscillospiraceae</taxon>
        <taxon>Ruthenibacterium</taxon>
    </lineage>
</organism>
<evidence type="ECO:0000256" key="1">
    <source>
        <dbReference type="SAM" id="Phobius"/>
    </source>
</evidence>
<feature type="transmembrane region" description="Helical" evidence="1">
    <location>
        <begin position="49"/>
        <end position="67"/>
    </location>
</feature>
<keyword evidence="1" id="KW-0812">Transmembrane</keyword>
<dbReference type="RefSeq" id="WP_349215934.1">
    <property type="nucleotide sequence ID" value="NZ_JBBMFA010000090.1"/>
</dbReference>
<keyword evidence="3" id="KW-1185">Reference proteome</keyword>
<feature type="transmembrane region" description="Helical" evidence="1">
    <location>
        <begin position="194"/>
        <end position="213"/>
    </location>
</feature>
<proteinExistence type="predicted"/>
<comment type="caution">
    <text evidence="2">The sequence shown here is derived from an EMBL/GenBank/DDBJ whole genome shotgun (WGS) entry which is preliminary data.</text>
</comment>
<keyword evidence="1" id="KW-1133">Transmembrane helix</keyword>
<dbReference type="EMBL" id="JBBMFA010000090">
    <property type="protein sequence ID" value="MEQ2520401.1"/>
    <property type="molecule type" value="Genomic_DNA"/>
</dbReference>